<evidence type="ECO:0000256" key="9">
    <source>
        <dbReference type="ARBA" id="ARBA00030592"/>
    </source>
</evidence>
<dbReference type="Pfam" id="PF08245">
    <property type="entry name" value="Mur_ligase_M"/>
    <property type="match status" value="1"/>
</dbReference>
<evidence type="ECO:0000256" key="4">
    <source>
        <dbReference type="ARBA" id="ARBA00022598"/>
    </source>
</evidence>
<dbReference type="FunFam" id="3.40.1190.10:FF:000011">
    <property type="entry name" value="Folylpolyglutamate synthase/dihydrofolate synthase"/>
    <property type="match status" value="1"/>
</dbReference>
<dbReference type="InterPro" id="IPR004101">
    <property type="entry name" value="Mur_ligase_C"/>
</dbReference>
<accession>A0A431UWV3</accession>
<evidence type="ECO:0000256" key="3">
    <source>
        <dbReference type="ARBA" id="ARBA00013025"/>
    </source>
</evidence>
<evidence type="ECO:0000256" key="5">
    <source>
        <dbReference type="ARBA" id="ARBA00022723"/>
    </source>
</evidence>
<comment type="similarity">
    <text evidence="2 11">Belongs to the folylpolyglutamate synthase family.</text>
</comment>
<protein>
    <recommendedName>
        <fullName evidence="3">tetrahydrofolate synthase</fullName>
        <ecNumber evidence="3">6.3.2.17</ecNumber>
    </recommendedName>
    <alternativeName>
        <fullName evidence="9">Tetrahydrofolylpolyglutamate synthase</fullName>
    </alternativeName>
</protein>
<dbReference type="InterPro" id="IPR036565">
    <property type="entry name" value="Mur-like_cat_sf"/>
</dbReference>
<dbReference type="EC" id="6.3.2.17" evidence="3"/>
<dbReference type="InterPro" id="IPR013221">
    <property type="entry name" value="Mur_ligase_cen"/>
</dbReference>
<evidence type="ECO:0000256" key="6">
    <source>
        <dbReference type="ARBA" id="ARBA00022741"/>
    </source>
</evidence>
<name>A0A431UWV3_9BACI</name>
<proteinExistence type="inferred from homology"/>
<dbReference type="Gene3D" id="3.40.1190.10">
    <property type="entry name" value="Mur-like, catalytic domain"/>
    <property type="match status" value="1"/>
</dbReference>
<evidence type="ECO:0000256" key="10">
    <source>
        <dbReference type="ARBA" id="ARBA00047493"/>
    </source>
</evidence>
<keyword evidence="15" id="KW-1185">Reference proteome</keyword>
<dbReference type="PANTHER" id="PTHR11136">
    <property type="entry name" value="FOLYLPOLYGLUTAMATE SYNTHASE-RELATED"/>
    <property type="match status" value="1"/>
</dbReference>
<keyword evidence="7 11" id="KW-0067">ATP-binding</keyword>
<dbReference type="Proteomes" id="UP000276349">
    <property type="component" value="Unassembled WGS sequence"/>
</dbReference>
<dbReference type="SUPFAM" id="SSF53623">
    <property type="entry name" value="MurD-like peptide ligases, catalytic domain"/>
    <property type="match status" value="1"/>
</dbReference>
<dbReference type="GO" id="GO:0005524">
    <property type="term" value="F:ATP binding"/>
    <property type="evidence" value="ECO:0007669"/>
    <property type="project" value="UniProtKB-KW"/>
</dbReference>
<keyword evidence="6 11" id="KW-0547">Nucleotide-binding</keyword>
<dbReference type="GO" id="GO:0005737">
    <property type="term" value="C:cytoplasm"/>
    <property type="evidence" value="ECO:0007669"/>
    <property type="project" value="TreeGrafter"/>
</dbReference>
<dbReference type="GO" id="GO:0046872">
    <property type="term" value="F:metal ion binding"/>
    <property type="evidence" value="ECO:0007669"/>
    <property type="project" value="UniProtKB-KW"/>
</dbReference>
<comment type="cofactor">
    <cofactor evidence="1">
        <name>Mg(2+)</name>
        <dbReference type="ChEBI" id="CHEBI:18420"/>
    </cofactor>
</comment>
<feature type="domain" description="Mur ligase C-terminal" evidence="12">
    <location>
        <begin position="292"/>
        <end position="374"/>
    </location>
</feature>
<dbReference type="PANTHER" id="PTHR11136:SF0">
    <property type="entry name" value="DIHYDROFOLATE SYNTHETASE-RELATED"/>
    <property type="match status" value="1"/>
</dbReference>
<evidence type="ECO:0000256" key="2">
    <source>
        <dbReference type="ARBA" id="ARBA00008276"/>
    </source>
</evidence>
<dbReference type="Gene3D" id="3.90.190.20">
    <property type="entry name" value="Mur ligase, C-terminal domain"/>
    <property type="match status" value="1"/>
</dbReference>
<keyword evidence="4 11" id="KW-0436">Ligase</keyword>
<comment type="catalytic activity">
    <reaction evidence="10">
        <text>(6S)-5,6,7,8-tetrahydrofolyl-(gamma-L-Glu)(n) + L-glutamate + ATP = (6S)-5,6,7,8-tetrahydrofolyl-(gamma-L-Glu)(n+1) + ADP + phosphate + H(+)</text>
        <dbReference type="Rhea" id="RHEA:10580"/>
        <dbReference type="Rhea" id="RHEA-COMP:14738"/>
        <dbReference type="Rhea" id="RHEA-COMP:14740"/>
        <dbReference type="ChEBI" id="CHEBI:15378"/>
        <dbReference type="ChEBI" id="CHEBI:29985"/>
        <dbReference type="ChEBI" id="CHEBI:30616"/>
        <dbReference type="ChEBI" id="CHEBI:43474"/>
        <dbReference type="ChEBI" id="CHEBI:141005"/>
        <dbReference type="ChEBI" id="CHEBI:456216"/>
        <dbReference type="EC" id="6.3.2.17"/>
    </reaction>
</comment>
<evidence type="ECO:0000256" key="7">
    <source>
        <dbReference type="ARBA" id="ARBA00022840"/>
    </source>
</evidence>
<dbReference type="GO" id="GO:0004326">
    <property type="term" value="F:tetrahydrofolylpolyglutamate synthase activity"/>
    <property type="evidence" value="ECO:0007669"/>
    <property type="project" value="UniProtKB-EC"/>
</dbReference>
<dbReference type="NCBIfam" id="TIGR01499">
    <property type="entry name" value="folC"/>
    <property type="match status" value="1"/>
</dbReference>
<dbReference type="InterPro" id="IPR018109">
    <property type="entry name" value="Folylpolyglutamate_synth_CS"/>
</dbReference>
<gene>
    <name evidence="14" type="ORF">EKG35_02210</name>
</gene>
<organism evidence="14 15">
    <name type="scientific">Lysinibacillus telephonicus</name>
    <dbReference type="NCBI Taxonomy" id="1714840"/>
    <lineage>
        <taxon>Bacteria</taxon>
        <taxon>Bacillati</taxon>
        <taxon>Bacillota</taxon>
        <taxon>Bacilli</taxon>
        <taxon>Bacillales</taxon>
        <taxon>Bacillaceae</taxon>
        <taxon>Lysinibacillus</taxon>
    </lineage>
</organism>
<dbReference type="PIRSF" id="PIRSF001563">
    <property type="entry name" value="Folylpolyglu_synth"/>
    <property type="match status" value="1"/>
</dbReference>
<reference evidence="14 15" key="1">
    <citation type="submission" date="2018-12" db="EMBL/GenBank/DDBJ databases">
        <authorList>
            <person name="Yu L."/>
        </authorList>
    </citation>
    <scope>NUCLEOTIDE SEQUENCE [LARGE SCALE GENOMIC DNA]</scope>
    <source>
        <strain evidence="14 15">S5H2222</strain>
    </source>
</reference>
<evidence type="ECO:0000256" key="1">
    <source>
        <dbReference type="ARBA" id="ARBA00001946"/>
    </source>
</evidence>
<evidence type="ECO:0000256" key="11">
    <source>
        <dbReference type="PIRNR" id="PIRNR001563"/>
    </source>
</evidence>
<dbReference type="PROSITE" id="PS01012">
    <property type="entry name" value="FOLYLPOLYGLU_SYNT_2"/>
    <property type="match status" value="1"/>
</dbReference>
<comment type="caution">
    <text evidence="14">The sequence shown here is derived from an EMBL/GenBank/DDBJ whole genome shotgun (WGS) entry which is preliminary data.</text>
</comment>
<dbReference type="SUPFAM" id="SSF53244">
    <property type="entry name" value="MurD-like peptide ligases, peptide-binding domain"/>
    <property type="match status" value="1"/>
</dbReference>
<dbReference type="GO" id="GO:0008841">
    <property type="term" value="F:dihydrofolate synthase activity"/>
    <property type="evidence" value="ECO:0007669"/>
    <property type="project" value="TreeGrafter"/>
</dbReference>
<keyword evidence="5" id="KW-0479">Metal-binding</keyword>
<dbReference type="EMBL" id="RXNR01000004">
    <property type="protein sequence ID" value="RTQ95814.1"/>
    <property type="molecule type" value="Genomic_DNA"/>
</dbReference>
<sequence>MIPKLDEYKKKWEVESDQIIKPGLGAIRSALKKLNNPQEHLNIVHIAGTNGKGSTLTFLEQISKQHGLTVGKFMSPCIVDVHDQIQINGQAISEKELNSIFKQMKNANLSGMLTDFELLTCAAFLHFYQQEVDLVLLETGMGGREDSTNVVTPIVSIITSIALEHTRFLGPTIKSIASHKAGIIKEGRPIIIGKLPEEALYVVEQEAYEKHAPLIKLGDHFNIDCTNEFGDIYTNDENGLYINDLKRSLPGEHQGDNMALAITALFEVAKYFQLPVDIEKIREGVKHATLPGRFEQVYPNIYFDGAHNPASAIKLAETIRQQFPNEVIRFVIGMLADKDVKSVLRTFETVSEEFYFVDFMNERAMKAEDMLSLSNASSKQIVKDYIPFLQSCINRNGKTIVTGSLYLLAEIREALLNKY</sequence>
<dbReference type="AlphaFoldDB" id="A0A431UWV3"/>
<evidence type="ECO:0000313" key="15">
    <source>
        <dbReference type="Proteomes" id="UP000276349"/>
    </source>
</evidence>
<dbReference type="Pfam" id="PF02875">
    <property type="entry name" value="Mur_ligase_C"/>
    <property type="match status" value="1"/>
</dbReference>
<dbReference type="InterPro" id="IPR036615">
    <property type="entry name" value="Mur_ligase_C_dom_sf"/>
</dbReference>
<keyword evidence="8" id="KW-0460">Magnesium</keyword>
<dbReference type="InterPro" id="IPR001645">
    <property type="entry name" value="Folylpolyglutamate_synth"/>
</dbReference>
<evidence type="ECO:0000256" key="8">
    <source>
        <dbReference type="ARBA" id="ARBA00022842"/>
    </source>
</evidence>
<evidence type="ECO:0000259" key="12">
    <source>
        <dbReference type="Pfam" id="PF02875"/>
    </source>
</evidence>
<evidence type="ECO:0000313" key="14">
    <source>
        <dbReference type="EMBL" id="RTQ95814.1"/>
    </source>
</evidence>
<dbReference type="OrthoDB" id="9809356at2"/>
<dbReference type="RefSeq" id="WP_126292682.1">
    <property type="nucleotide sequence ID" value="NZ_CP155468.1"/>
</dbReference>
<evidence type="ECO:0000259" key="13">
    <source>
        <dbReference type="Pfam" id="PF08245"/>
    </source>
</evidence>
<feature type="domain" description="Mur ligase central" evidence="13">
    <location>
        <begin position="46"/>
        <end position="264"/>
    </location>
</feature>